<feature type="transmembrane region" description="Helical" evidence="7">
    <location>
        <begin position="92"/>
        <end position="114"/>
    </location>
</feature>
<dbReference type="GO" id="GO:0055085">
    <property type="term" value="P:transmembrane transport"/>
    <property type="evidence" value="ECO:0007669"/>
    <property type="project" value="InterPro"/>
</dbReference>
<dbReference type="Proteomes" id="UP000430564">
    <property type="component" value="Unassembled WGS sequence"/>
</dbReference>
<keyword evidence="4 7" id="KW-0812">Transmembrane</keyword>
<proteinExistence type="inferred from homology"/>
<dbReference type="CDD" id="cd06261">
    <property type="entry name" value="TM_PBP2"/>
    <property type="match status" value="1"/>
</dbReference>
<feature type="transmembrane region" description="Helical" evidence="7">
    <location>
        <begin position="30"/>
        <end position="51"/>
    </location>
</feature>
<evidence type="ECO:0000256" key="7">
    <source>
        <dbReference type="RuleBase" id="RU363032"/>
    </source>
</evidence>
<dbReference type="EMBL" id="WEHX01000017">
    <property type="protein sequence ID" value="KAB7661650.1"/>
    <property type="molecule type" value="Genomic_DNA"/>
</dbReference>
<comment type="caution">
    <text evidence="9">The sequence shown here is derived from an EMBL/GenBank/DDBJ whole genome shotgun (WGS) entry which is preliminary data.</text>
</comment>
<sequence>MTAATQIAEKPGLLSRIIAGRPRGLAGLSATILVVFFCAGLLAPVAAPYGLEDMDLMSRLVAPFTSLAHPLGTDELGRDVLSRLLYSLRLSFVLAVTGTLLGAIVGTALGFLAARFGGFIDDLVNTGIDFTASLPFIVLALTILAFLGTDVKVIIVIMAVYGWDRYARLARNLARSAYTEGYAGALESLGIPTRRILLRHILPNIASALVVNMTLNFPGMILLETSLSFLGVGVQPPMSSLGTMLGFGRDYLTTAWWIAVIPGVVIVISTLSMSLLGDWVQQKLDPQSR</sequence>
<dbReference type="GO" id="GO:0005886">
    <property type="term" value="C:plasma membrane"/>
    <property type="evidence" value="ECO:0007669"/>
    <property type="project" value="UniProtKB-SubCell"/>
</dbReference>
<evidence type="ECO:0000256" key="1">
    <source>
        <dbReference type="ARBA" id="ARBA00004651"/>
    </source>
</evidence>
<dbReference type="InterPro" id="IPR000515">
    <property type="entry name" value="MetI-like"/>
</dbReference>
<dbReference type="InterPro" id="IPR035906">
    <property type="entry name" value="MetI-like_sf"/>
</dbReference>
<dbReference type="PROSITE" id="PS50928">
    <property type="entry name" value="ABC_TM1"/>
    <property type="match status" value="1"/>
</dbReference>
<dbReference type="OrthoDB" id="9783218at2"/>
<gene>
    <name evidence="9" type="ORF">GBM95_04405</name>
</gene>
<feature type="transmembrane region" description="Helical" evidence="7">
    <location>
        <begin position="134"/>
        <end position="161"/>
    </location>
</feature>
<dbReference type="Gene3D" id="1.10.3720.10">
    <property type="entry name" value="MetI-like"/>
    <property type="match status" value="1"/>
</dbReference>
<dbReference type="Pfam" id="PF00528">
    <property type="entry name" value="BPD_transp_1"/>
    <property type="match status" value="1"/>
</dbReference>
<accession>A0A6I1ESG2</accession>
<feature type="transmembrane region" description="Helical" evidence="7">
    <location>
        <begin position="201"/>
        <end position="223"/>
    </location>
</feature>
<keyword evidence="2 7" id="KW-0813">Transport</keyword>
<evidence type="ECO:0000256" key="5">
    <source>
        <dbReference type="ARBA" id="ARBA00022989"/>
    </source>
</evidence>
<evidence type="ECO:0000256" key="3">
    <source>
        <dbReference type="ARBA" id="ARBA00022475"/>
    </source>
</evidence>
<name>A0A6I1ESG2_9BURK</name>
<evidence type="ECO:0000259" key="8">
    <source>
        <dbReference type="PROSITE" id="PS50928"/>
    </source>
</evidence>
<dbReference type="PANTHER" id="PTHR43386:SF25">
    <property type="entry name" value="PEPTIDE ABC TRANSPORTER PERMEASE PROTEIN"/>
    <property type="match status" value="1"/>
</dbReference>
<comment type="similarity">
    <text evidence="7">Belongs to the binding-protein-dependent transport system permease family.</text>
</comment>
<dbReference type="PANTHER" id="PTHR43386">
    <property type="entry name" value="OLIGOPEPTIDE TRANSPORT SYSTEM PERMEASE PROTEIN APPC"/>
    <property type="match status" value="1"/>
</dbReference>
<evidence type="ECO:0000256" key="6">
    <source>
        <dbReference type="ARBA" id="ARBA00023136"/>
    </source>
</evidence>
<reference evidence="9 10" key="1">
    <citation type="submission" date="2019-10" db="EMBL/GenBank/DDBJ databases">
        <title>Genome diversity of Sutterella seckii.</title>
        <authorList>
            <person name="Chaplin A.V."/>
            <person name="Sokolova S.R."/>
            <person name="Mosin K.A."/>
            <person name="Ivanova E.L."/>
            <person name="Kochetkova T.O."/>
            <person name="Goltsov A.Y."/>
            <person name="Trofimov D.Y."/>
            <person name="Efimov B.A."/>
        </authorList>
    </citation>
    <scope>NUCLEOTIDE SEQUENCE [LARGE SCALE GENOMIC DNA]</scope>
    <source>
        <strain evidence="9 10">ASD393</strain>
    </source>
</reference>
<feature type="transmembrane region" description="Helical" evidence="7">
    <location>
        <begin position="255"/>
        <end position="280"/>
    </location>
</feature>
<evidence type="ECO:0000313" key="9">
    <source>
        <dbReference type="EMBL" id="KAB7661650.1"/>
    </source>
</evidence>
<organism evidence="9 10">
    <name type="scientific">Sutterella seckii</name>
    <dbReference type="NCBI Taxonomy" id="1944635"/>
    <lineage>
        <taxon>Bacteria</taxon>
        <taxon>Pseudomonadati</taxon>
        <taxon>Pseudomonadota</taxon>
        <taxon>Betaproteobacteria</taxon>
        <taxon>Burkholderiales</taxon>
        <taxon>Sutterellaceae</taxon>
        <taxon>Sutterella</taxon>
    </lineage>
</organism>
<keyword evidence="5 7" id="KW-1133">Transmembrane helix</keyword>
<dbReference type="SUPFAM" id="SSF161098">
    <property type="entry name" value="MetI-like"/>
    <property type="match status" value="1"/>
</dbReference>
<protein>
    <submittedName>
        <fullName evidence="9">ABC transporter permease</fullName>
    </submittedName>
</protein>
<dbReference type="AlphaFoldDB" id="A0A6I1ESG2"/>
<dbReference type="InterPro" id="IPR050366">
    <property type="entry name" value="BP-dependent_transpt_permease"/>
</dbReference>
<comment type="subcellular location">
    <subcellularLocation>
        <location evidence="1 7">Cell membrane</location>
        <topology evidence="1 7">Multi-pass membrane protein</topology>
    </subcellularLocation>
</comment>
<evidence type="ECO:0000256" key="2">
    <source>
        <dbReference type="ARBA" id="ARBA00022448"/>
    </source>
</evidence>
<evidence type="ECO:0000256" key="4">
    <source>
        <dbReference type="ARBA" id="ARBA00022692"/>
    </source>
</evidence>
<dbReference type="RefSeq" id="WP_152157976.1">
    <property type="nucleotide sequence ID" value="NZ_WEHX01000017.1"/>
</dbReference>
<keyword evidence="6 7" id="KW-0472">Membrane</keyword>
<keyword evidence="3" id="KW-1003">Cell membrane</keyword>
<feature type="domain" description="ABC transmembrane type-1" evidence="8">
    <location>
        <begin position="88"/>
        <end position="277"/>
    </location>
</feature>
<evidence type="ECO:0000313" key="10">
    <source>
        <dbReference type="Proteomes" id="UP000430564"/>
    </source>
</evidence>